<evidence type="ECO:0000256" key="1">
    <source>
        <dbReference type="ARBA" id="ARBA00009199"/>
    </source>
</evidence>
<sequence>MSATDIADWDATQTAMAIKSGAVSALEVVDAAIARSESLNPKLNFLVTDDYERARDRARVPLGNGPFAGVPFLIKDLDDFTGLPTRLGTRSTAGLSAAGRQAPLIDGMLATGLNPIGKSATPEHGFLPTTEPLAFGPTRNPWGPTRSAGGSSGGAASATAAHVAPFAHASDGGGSIRIPASCCGLFGLKPSRARTLASDPGHFPMPLSVQLCVSRSVRDSATLLAAVEAKGSGLLQVGLISAPSPRRLRIGLLLDSVSGQSPDPEVAHAIEETAALLERLGHHVEPTAWPAPLVGMADAFLLTWSQGAANLLAETGVRLGRSPGIDEVEPFSLAMATIVASAPDGAVEQAVAYLGSLRPIYDAWLTEFDMILSPVLSLPPPEIGWLAPDLPVDTMAERLTRYVGYTTPHNVVGAPAMSVPGAWSAAGLPIGAQFGAAVGAEALLLGLAYELEDARPWGAQRPMAVARPGSRS</sequence>
<dbReference type="OrthoDB" id="7490557at2"/>
<protein>
    <submittedName>
        <fullName evidence="3">Amidase</fullName>
        <ecNumber evidence="3">3.5.1.4</ecNumber>
    </submittedName>
</protein>
<reference evidence="3 4" key="1">
    <citation type="journal article" date="2019" name="Environ. Microbiol.">
        <title>Species interactions and distinct microbial communities in high Arctic permafrost affected cryosols are associated with the CH4 and CO2 gas fluxes.</title>
        <authorList>
            <person name="Altshuler I."/>
            <person name="Hamel J."/>
            <person name="Turney S."/>
            <person name="Magnuson E."/>
            <person name="Levesque R."/>
            <person name="Greer C."/>
            <person name="Whyte L.G."/>
        </authorList>
    </citation>
    <scope>NUCLEOTIDE SEQUENCE [LARGE SCALE GENOMIC DNA]</scope>
    <source>
        <strain evidence="3 4">S5.1</strain>
    </source>
</reference>
<dbReference type="NCBIfam" id="NF005899">
    <property type="entry name" value="PRK07869.1"/>
    <property type="match status" value="1"/>
</dbReference>
<dbReference type="Proteomes" id="UP000318413">
    <property type="component" value="Unassembled WGS sequence"/>
</dbReference>
<dbReference type="InterPro" id="IPR020556">
    <property type="entry name" value="Amidase_CS"/>
</dbReference>
<evidence type="ECO:0000313" key="3">
    <source>
        <dbReference type="EMBL" id="TPG14567.1"/>
    </source>
</evidence>
<organism evidence="3 4">
    <name type="scientific">Sphingomonas oligophenolica</name>
    <dbReference type="NCBI Taxonomy" id="301154"/>
    <lineage>
        <taxon>Bacteria</taxon>
        <taxon>Pseudomonadati</taxon>
        <taxon>Pseudomonadota</taxon>
        <taxon>Alphaproteobacteria</taxon>
        <taxon>Sphingomonadales</taxon>
        <taxon>Sphingomonadaceae</taxon>
        <taxon>Sphingomonas</taxon>
    </lineage>
</organism>
<dbReference type="InterPro" id="IPR023631">
    <property type="entry name" value="Amidase_dom"/>
</dbReference>
<dbReference type="Gene3D" id="3.90.1300.10">
    <property type="entry name" value="Amidase signature (AS) domain"/>
    <property type="match status" value="1"/>
</dbReference>
<dbReference type="InterPro" id="IPR036928">
    <property type="entry name" value="AS_sf"/>
</dbReference>
<keyword evidence="3" id="KW-0378">Hydrolase</keyword>
<comment type="caution">
    <text evidence="3">The sequence shown here is derived from an EMBL/GenBank/DDBJ whole genome shotgun (WGS) entry which is preliminary data.</text>
</comment>
<dbReference type="RefSeq" id="WP_140868338.1">
    <property type="nucleotide sequence ID" value="NZ_RCZK01000002.1"/>
</dbReference>
<comment type="similarity">
    <text evidence="1">Belongs to the amidase family.</text>
</comment>
<dbReference type="EC" id="3.5.1.4" evidence="3"/>
<dbReference type="InterPro" id="IPR000120">
    <property type="entry name" value="Amidase"/>
</dbReference>
<gene>
    <name evidence="3" type="ORF">EAH84_04600</name>
</gene>
<dbReference type="Pfam" id="PF01425">
    <property type="entry name" value="Amidase"/>
    <property type="match status" value="1"/>
</dbReference>
<evidence type="ECO:0000313" key="4">
    <source>
        <dbReference type="Proteomes" id="UP000318413"/>
    </source>
</evidence>
<evidence type="ECO:0000259" key="2">
    <source>
        <dbReference type="Pfam" id="PF01425"/>
    </source>
</evidence>
<dbReference type="EMBL" id="RCZK01000002">
    <property type="protein sequence ID" value="TPG14567.1"/>
    <property type="molecule type" value="Genomic_DNA"/>
</dbReference>
<dbReference type="GO" id="GO:0004040">
    <property type="term" value="F:amidase activity"/>
    <property type="evidence" value="ECO:0007669"/>
    <property type="project" value="UniProtKB-EC"/>
</dbReference>
<dbReference type="SUPFAM" id="SSF75304">
    <property type="entry name" value="Amidase signature (AS) enzymes"/>
    <property type="match status" value="1"/>
</dbReference>
<dbReference type="AlphaFoldDB" id="A0A502CMY7"/>
<dbReference type="PROSITE" id="PS00571">
    <property type="entry name" value="AMIDASES"/>
    <property type="match status" value="1"/>
</dbReference>
<dbReference type="PANTHER" id="PTHR11895:SF7">
    <property type="entry name" value="GLUTAMYL-TRNA(GLN) AMIDOTRANSFERASE SUBUNIT A, MITOCHONDRIAL"/>
    <property type="match status" value="1"/>
</dbReference>
<keyword evidence="4" id="KW-1185">Reference proteome</keyword>
<accession>A0A502CMY7</accession>
<proteinExistence type="inferred from homology"/>
<dbReference type="PANTHER" id="PTHR11895">
    <property type="entry name" value="TRANSAMIDASE"/>
    <property type="match status" value="1"/>
</dbReference>
<feature type="domain" description="Amidase" evidence="2">
    <location>
        <begin position="27"/>
        <end position="445"/>
    </location>
</feature>
<name>A0A502CMY7_9SPHN</name>